<protein>
    <submittedName>
        <fullName evidence="1">Uncharacterized protein</fullName>
    </submittedName>
</protein>
<evidence type="ECO:0000313" key="1">
    <source>
        <dbReference type="EMBL" id="MBB5070038.1"/>
    </source>
</evidence>
<name>A0A840NIB8_9PSEU</name>
<evidence type="ECO:0000313" key="2">
    <source>
        <dbReference type="Proteomes" id="UP000580474"/>
    </source>
</evidence>
<dbReference type="AlphaFoldDB" id="A0A840NIB8"/>
<organism evidence="1 2">
    <name type="scientific">Saccharopolyspora gloriosae</name>
    <dbReference type="NCBI Taxonomy" id="455344"/>
    <lineage>
        <taxon>Bacteria</taxon>
        <taxon>Bacillati</taxon>
        <taxon>Actinomycetota</taxon>
        <taxon>Actinomycetes</taxon>
        <taxon>Pseudonocardiales</taxon>
        <taxon>Pseudonocardiaceae</taxon>
        <taxon>Saccharopolyspora</taxon>
    </lineage>
</organism>
<comment type="caution">
    <text evidence="1">The sequence shown here is derived from an EMBL/GenBank/DDBJ whole genome shotgun (WGS) entry which is preliminary data.</text>
</comment>
<keyword evidence="2" id="KW-1185">Reference proteome</keyword>
<gene>
    <name evidence="1" type="ORF">BJ969_003126</name>
</gene>
<accession>A0A840NIB8</accession>
<proteinExistence type="predicted"/>
<dbReference type="EMBL" id="JACHIV010000001">
    <property type="protein sequence ID" value="MBB5070038.1"/>
    <property type="molecule type" value="Genomic_DNA"/>
</dbReference>
<sequence length="76" mass="8170">MHGPLLDVAVVVKTVAVVGREDDDRVVEHPATVQRFDDGAHLVVDIGDVRHVVLALARQLFLGGVLQVHDSAVVDL</sequence>
<dbReference type="Proteomes" id="UP000580474">
    <property type="component" value="Unassembled WGS sequence"/>
</dbReference>
<reference evidence="1 2" key="1">
    <citation type="submission" date="2020-08" db="EMBL/GenBank/DDBJ databases">
        <title>Sequencing the genomes of 1000 actinobacteria strains.</title>
        <authorList>
            <person name="Klenk H.-P."/>
        </authorList>
    </citation>
    <scope>NUCLEOTIDE SEQUENCE [LARGE SCALE GENOMIC DNA]</scope>
    <source>
        <strain evidence="1 2">DSM 45582</strain>
    </source>
</reference>